<evidence type="ECO:0000256" key="1">
    <source>
        <dbReference type="SAM" id="Phobius"/>
    </source>
</evidence>
<dbReference type="Proteomes" id="UP001199631">
    <property type="component" value="Unassembled WGS sequence"/>
</dbReference>
<feature type="transmembrane region" description="Helical" evidence="1">
    <location>
        <begin position="148"/>
        <end position="165"/>
    </location>
</feature>
<organism evidence="2 3">
    <name type="scientific">Oceanobacillus jordanicus</name>
    <dbReference type="NCBI Taxonomy" id="2867266"/>
    <lineage>
        <taxon>Bacteria</taxon>
        <taxon>Bacillati</taxon>
        <taxon>Bacillota</taxon>
        <taxon>Bacilli</taxon>
        <taxon>Bacillales</taxon>
        <taxon>Bacillaceae</taxon>
        <taxon>Oceanobacillus</taxon>
    </lineage>
</organism>
<sequence>MDTFFYTLFTIAYAVLLAWSLRETPARFRWSLRSFVHLVIIGLIFDNAVIASGKFIGEGEFLAFLNEMRYWFHAFITPTLVLYALGLLRLTNAKWRRSRLALGSFLLITAGLIVYEIQAGILNKTLEPVWEYGVLRYNTVESSSGPPIMILLVMAVLLVTSIILWKLTKWPWMFGALCIILVLNVIPFDFASSAVTNGFELLLMLLLVVTKRHYEKISS</sequence>
<feature type="transmembrane region" description="Helical" evidence="1">
    <location>
        <begin position="172"/>
        <end position="188"/>
    </location>
</feature>
<keyword evidence="1" id="KW-0812">Transmembrane</keyword>
<feature type="transmembrane region" description="Helical" evidence="1">
    <location>
        <begin position="34"/>
        <end position="56"/>
    </location>
</feature>
<keyword evidence="1" id="KW-0472">Membrane</keyword>
<accession>A0AAW5B4D9</accession>
<gene>
    <name evidence="2" type="ORF">K3T81_03900</name>
</gene>
<comment type="caution">
    <text evidence="2">The sequence shown here is derived from an EMBL/GenBank/DDBJ whole genome shotgun (WGS) entry which is preliminary data.</text>
</comment>
<evidence type="ECO:0000313" key="2">
    <source>
        <dbReference type="EMBL" id="MCG3418287.1"/>
    </source>
</evidence>
<protein>
    <recommendedName>
        <fullName evidence="4">Phospholipid phosphatase</fullName>
    </recommendedName>
</protein>
<evidence type="ECO:0000313" key="3">
    <source>
        <dbReference type="Proteomes" id="UP001199631"/>
    </source>
</evidence>
<dbReference type="EMBL" id="JAIFZM010000002">
    <property type="protein sequence ID" value="MCG3418287.1"/>
    <property type="molecule type" value="Genomic_DNA"/>
</dbReference>
<keyword evidence="1" id="KW-1133">Transmembrane helix</keyword>
<feature type="transmembrane region" description="Helical" evidence="1">
    <location>
        <begin position="68"/>
        <end position="88"/>
    </location>
</feature>
<evidence type="ECO:0008006" key="4">
    <source>
        <dbReference type="Google" id="ProtNLM"/>
    </source>
</evidence>
<keyword evidence="3" id="KW-1185">Reference proteome</keyword>
<name>A0AAW5B4D9_9BACI</name>
<dbReference type="AlphaFoldDB" id="A0AAW5B4D9"/>
<reference evidence="2 3" key="1">
    <citation type="journal article" date="2022" name="Evol. Bioinform. Online">
        <title>Draft Genome Sequence of Oceanobacillus jordanicus Strain GSFE11, a Halotolerant Plant Growth-Promoting Bacterial Endophyte Isolated From the Jordan Valley.</title>
        <authorList>
            <person name="Alhindi T."/>
            <person name="Albdaiwi R."/>
        </authorList>
    </citation>
    <scope>NUCLEOTIDE SEQUENCE [LARGE SCALE GENOMIC DNA]</scope>
    <source>
        <strain evidence="2 3">GSFE11</strain>
    </source>
</reference>
<feature type="transmembrane region" description="Helical" evidence="1">
    <location>
        <begin position="6"/>
        <end position="22"/>
    </location>
</feature>
<dbReference type="RefSeq" id="WP_238018374.1">
    <property type="nucleotide sequence ID" value="NZ_JAIFZM010000002.1"/>
</dbReference>
<proteinExistence type="predicted"/>
<feature type="transmembrane region" description="Helical" evidence="1">
    <location>
        <begin position="100"/>
        <end position="121"/>
    </location>
</feature>